<dbReference type="KEGG" id="rmar:GBA65_21755"/>
<evidence type="ECO:0000313" key="3">
    <source>
        <dbReference type="Proteomes" id="UP000502706"/>
    </source>
</evidence>
<protein>
    <submittedName>
        <fullName evidence="2">Uncharacterized protein</fullName>
    </submittedName>
</protein>
<organism evidence="2 3">
    <name type="scientific">Rubrobacter marinus</name>
    <dbReference type="NCBI Taxonomy" id="2653852"/>
    <lineage>
        <taxon>Bacteria</taxon>
        <taxon>Bacillati</taxon>
        <taxon>Actinomycetota</taxon>
        <taxon>Rubrobacteria</taxon>
        <taxon>Rubrobacterales</taxon>
        <taxon>Rubrobacteraceae</taxon>
        <taxon>Rubrobacter</taxon>
    </lineage>
</organism>
<accession>A0A6G8Q3N4</accession>
<reference evidence="2 3" key="1">
    <citation type="submission" date="2019-10" db="EMBL/GenBank/DDBJ databases">
        <title>Rubrobacter sp nov SCSIO 52915 isolated from a deep-sea sediment in the South China Sea.</title>
        <authorList>
            <person name="Chen R.W."/>
        </authorList>
    </citation>
    <scope>NUCLEOTIDE SEQUENCE [LARGE SCALE GENOMIC DNA]</scope>
    <source>
        <strain evidence="2 3">SCSIO 52915</strain>
        <plasmid evidence="2 3">unnamed1</plasmid>
    </source>
</reference>
<keyword evidence="2" id="KW-0614">Plasmid</keyword>
<dbReference type="EMBL" id="CP045122">
    <property type="protein sequence ID" value="QIN81066.1"/>
    <property type="molecule type" value="Genomic_DNA"/>
</dbReference>
<geneLocation type="plasmid" evidence="2 3">
    <name>unnamed1</name>
</geneLocation>
<gene>
    <name evidence="2" type="ORF">GBA65_21755</name>
</gene>
<name>A0A6G8Q3N4_9ACTN</name>
<proteinExistence type="predicted"/>
<keyword evidence="3" id="KW-1185">Reference proteome</keyword>
<evidence type="ECO:0000256" key="1">
    <source>
        <dbReference type="SAM" id="MobiDB-lite"/>
    </source>
</evidence>
<feature type="region of interest" description="Disordered" evidence="1">
    <location>
        <begin position="105"/>
        <end position="169"/>
    </location>
</feature>
<feature type="compositionally biased region" description="Low complexity" evidence="1">
    <location>
        <begin position="123"/>
        <end position="133"/>
    </location>
</feature>
<dbReference type="AlphaFoldDB" id="A0A6G8Q3N4"/>
<dbReference type="RefSeq" id="WP_166398776.1">
    <property type="nucleotide sequence ID" value="NZ_CP045122.1"/>
</dbReference>
<dbReference type="Proteomes" id="UP000502706">
    <property type="component" value="Plasmid unnamed1"/>
</dbReference>
<evidence type="ECO:0000313" key="2">
    <source>
        <dbReference type="EMBL" id="QIN81066.1"/>
    </source>
</evidence>
<sequence>MRDEFMITRQGKQFVLFAGLLDEAHARGLKAIDTDLVQVPTPENGQVAIVKATVEMEDGKAFSGIGDASPDNVGRMIAQHTIRMAETRAKARALRDAVNVGVASLEEMSDGDDVPSPPVAQESSRSQSRTNSSVQAVPNAAANGLPPNDEQQAPSEKKGTKQKARKSQVDLLRTLAEELRGENGVARLEGRIGKSLTALTREEADLWIDRLTPAEGREAASGE</sequence>